<dbReference type="Pfam" id="PF14484">
    <property type="entry name" value="FISNA"/>
    <property type="match status" value="1"/>
</dbReference>
<keyword evidence="3" id="KW-0547">Nucleotide-binding</keyword>
<dbReference type="Proteomes" id="UP001460270">
    <property type="component" value="Unassembled WGS sequence"/>
</dbReference>
<evidence type="ECO:0000259" key="5">
    <source>
        <dbReference type="SMART" id="SM01288"/>
    </source>
</evidence>
<feature type="domain" description="FISNA" evidence="5">
    <location>
        <begin position="147"/>
        <end position="215"/>
    </location>
</feature>
<keyword evidence="1" id="KW-0433">Leucine-rich repeat</keyword>
<sequence length="469" mass="53697">MGHPIAFKRKPFSPSPALVPEVVVPAPNLLLQLREVTSLWDILLRLGRRTISPSPDGSRVQRVIITHNWTSFSCIWRQASSLLFEPSCRSLREFWSLITQNPLRVRTEKSRGPRNVLNLTVDFLRRMKQNKMADRLQSIYIYKSQRNLKTNLQQKFNCVFEGVARAGNPTLLNQIYTELYITKGETEGVNEEHEVRQIETTSGLLLRIKYRSLHRRGDRGQRVHGSTKGSYFKKRFPVEKQAKAILAHVKAARSLYIMCHIPIFCWIAATVLEHVMKTNSEDRLPKTLTEMYIYFLVVQIKVKSLKFDGRSEMEPQWNPTNIEMVESLARLAFEQLLSGNLIFYESDLANCNVDVNAASSYSGVFTQVFREEPGLYQDKVYCFVHLSVQEFLAALQPIALLLTSVSTCCHRFRHLMTRRLRRFLSVGSGSSLKESDWSPGSVSTLPFGSLFQAQSETSTRSLDTNIGQL</sequence>
<dbReference type="InterPro" id="IPR051261">
    <property type="entry name" value="NLR"/>
</dbReference>
<gene>
    <name evidence="6" type="ORF">WMY93_011728</name>
</gene>
<protein>
    <recommendedName>
        <fullName evidence="5">FISNA domain-containing protein</fullName>
    </recommendedName>
</protein>
<keyword evidence="4" id="KW-0067">ATP-binding</keyword>
<comment type="caution">
    <text evidence="6">The sequence shown here is derived from an EMBL/GenBank/DDBJ whole genome shotgun (WGS) entry which is preliminary data.</text>
</comment>
<reference evidence="7" key="1">
    <citation type="submission" date="2024-04" db="EMBL/GenBank/DDBJ databases">
        <title>Salinicola lusitanus LLJ914,a marine bacterium isolated from the Okinawa Trough.</title>
        <authorList>
            <person name="Li J."/>
        </authorList>
    </citation>
    <scope>NUCLEOTIDE SEQUENCE [LARGE SCALE GENOMIC DNA]</scope>
</reference>
<keyword evidence="7" id="KW-1185">Reference proteome</keyword>
<dbReference type="EMBL" id="JBBPFD010000008">
    <property type="protein sequence ID" value="KAK7915967.1"/>
    <property type="molecule type" value="Genomic_DNA"/>
</dbReference>
<evidence type="ECO:0000256" key="1">
    <source>
        <dbReference type="ARBA" id="ARBA00022614"/>
    </source>
</evidence>
<dbReference type="PANTHER" id="PTHR24106">
    <property type="entry name" value="NACHT, LRR AND CARD DOMAINS-CONTAINING"/>
    <property type="match status" value="1"/>
</dbReference>
<name>A0AAW0PCB9_9GOBI</name>
<dbReference type="InterPro" id="IPR041075">
    <property type="entry name" value="NOD1/2_WH"/>
</dbReference>
<dbReference type="Pfam" id="PF17779">
    <property type="entry name" value="WHD_NOD2"/>
    <property type="match status" value="1"/>
</dbReference>
<keyword evidence="2" id="KW-0677">Repeat</keyword>
<dbReference type="InterPro" id="IPR029495">
    <property type="entry name" value="NACHT-assoc"/>
</dbReference>
<accession>A0AAW0PCB9</accession>
<evidence type="ECO:0000256" key="4">
    <source>
        <dbReference type="ARBA" id="ARBA00022840"/>
    </source>
</evidence>
<proteinExistence type="predicted"/>
<evidence type="ECO:0000256" key="3">
    <source>
        <dbReference type="ARBA" id="ARBA00022741"/>
    </source>
</evidence>
<dbReference type="GO" id="GO:0005524">
    <property type="term" value="F:ATP binding"/>
    <property type="evidence" value="ECO:0007669"/>
    <property type="project" value="UniProtKB-KW"/>
</dbReference>
<dbReference type="SMART" id="SM01288">
    <property type="entry name" value="FISNA"/>
    <property type="match status" value="1"/>
</dbReference>
<organism evidence="6 7">
    <name type="scientific">Mugilogobius chulae</name>
    <name type="common">yellowstripe goby</name>
    <dbReference type="NCBI Taxonomy" id="88201"/>
    <lineage>
        <taxon>Eukaryota</taxon>
        <taxon>Metazoa</taxon>
        <taxon>Chordata</taxon>
        <taxon>Craniata</taxon>
        <taxon>Vertebrata</taxon>
        <taxon>Euteleostomi</taxon>
        <taxon>Actinopterygii</taxon>
        <taxon>Neopterygii</taxon>
        <taxon>Teleostei</taxon>
        <taxon>Neoteleostei</taxon>
        <taxon>Acanthomorphata</taxon>
        <taxon>Gobiaria</taxon>
        <taxon>Gobiiformes</taxon>
        <taxon>Gobioidei</taxon>
        <taxon>Gobiidae</taxon>
        <taxon>Gobionellinae</taxon>
        <taxon>Mugilogobius</taxon>
    </lineage>
</organism>
<evidence type="ECO:0000256" key="2">
    <source>
        <dbReference type="ARBA" id="ARBA00022737"/>
    </source>
</evidence>
<evidence type="ECO:0000313" key="7">
    <source>
        <dbReference type="Proteomes" id="UP001460270"/>
    </source>
</evidence>
<dbReference type="AlphaFoldDB" id="A0AAW0PCB9"/>
<evidence type="ECO:0000313" key="6">
    <source>
        <dbReference type="EMBL" id="KAK7915967.1"/>
    </source>
</evidence>